<keyword evidence="5 6" id="KW-0472">Membrane</keyword>
<evidence type="ECO:0000256" key="6">
    <source>
        <dbReference type="RuleBase" id="RU361218"/>
    </source>
</evidence>
<dbReference type="Gene3D" id="1.10.1450.10">
    <property type="entry name" value="Tetraspanin"/>
    <property type="match status" value="1"/>
</dbReference>
<comment type="similarity">
    <text evidence="2 6">Belongs to the tetraspanin (TM4SF) family.</text>
</comment>
<evidence type="ECO:0000256" key="4">
    <source>
        <dbReference type="ARBA" id="ARBA00022989"/>
    </source>
</evidence>
<dbReference type="PANTHER" id="PTHR19282">
    <property type="entry name" value="TETRASPANIN"/>
    <property type="match status" value="1"/>
</dbReference>
<dbReference type="OrthoDB" id="10033535at2759"/>
<feature type="transmembrane region" description="Helical" evidence="6">
    <location>
        <begin position="58"/>
        <end position="82"/>
    </location>
</feature>
<dbReference type="PIRSF" id="PIRSF002419">
    <property type="entry name" value="Tetraspanin"/>
    <property type="match status" value="1"/>
</dbReference>
<reference evidence="7" key="1">
    <citation type="submission" date="2022-08" db="UniProtKB">
        <authorList>
            <consortium name="EnsemblMetazoa"/>
        </authorList>
    </citation>
    <scope>IDENTIFICATION</scope>
    <source>
        <strain evidence="7">05x7-T-G4-1.051#20</strain>
    </source>
</reference>
<dbReference type="SUPFAM" id="SSF48652">
    <property type="entry name" value="Tetraspanin"/>
    <property type="match status" value="1"/>
</dbReference>
<dbReference type="GeneID" id="105340494"/>
<keyword evidence="8" id="KW-1185">Reference proteome</keyword>
<evidence type="ECO:0000256" key="5">
    <source>
        <dbReference type="ARBA" id="ARBA00023136"/>
    </source>
</evidence>
<dbReference type="Proteomes" id="UP000005408">
    <property type="component" value="Unassembled WGS sequence"/>
</dbReference>
<evidence type="ECO:0000313" key="7">
    <source>
        <dbReference type="EnsemblMetazoa" id="G5817.1:cds"/>
    </source>
</evidence>
<proteinExistence type="inferred from homology"/>
<dbReference type="Pfam" id="PF00335">
    <property type="entry name" value="Tetraspanin"/>
    <property type="match status" value="1"/>
</dbReference>
<dbReference type="OMA" id="YDNSTWQ"/>
<evidence type="ECO:0000256" key="2">
    <source>
        <dbReference type="ARBA" id="ARBA00006840"/>
    </source>
</evidence>
<dbReference type="GO" id="GO:0005886">
    <property type="term" value="C:plasma membrane"/>
    <property type="evidence" value="ECO:0007669"/>
    <property type="project" value="TreeGrafter"/>
</dbReference>
<comment type="subcellular location">
    <subcellularLocation>
        <location evidence="1 6">Membrane</location>
        <topology evidence="1 6">Multi-pass membrane protein</topology>
    </subcellularLocation>
</comment>
<evidence type="ECO:0000256" key="1">
    <source>
        <dbReference type="ARBA" id="ARBA00004141"/>
    </source>
</evidence>
<dbReference type="KEGG" id="crg:105340494"/>
<feature type="transmembrane region" description="Helical" evidence="6">
    <location>
        <begin position="12"/>
        <end position="34"/>
    </location>
</feature>
<name>A0A8W8NH91_MAGGI</name>
<dbReference type="AlphaFoldDB" id="A0A8W8NH91"/>
<dbReference type="RefSeq" id="XP_011444859.2">
    <property type="nucleotide sequence ID" value="XM_011446557.4"/>
</dbReference>
<dbReference type="PANTHER" id="PTHR19282:SF519">
    <property type="entry name" value="TETRASPANIN"/>
    <property type="match status" value="1"/>
</dbReference>
<keyword evidence="4 6" id="KW-1133">Transmembrane helix</keyword>
<dbReference type="RefSeq" id="XP_011444858.2">
    <property type="nucleotide sequence ID" value="XM_011446556.4"/>
</dbReference>
<dbReference type="InterPro" id="IPR008952">
    <property type="entry name" value="Tetraspanin_EC2_sf"/>
</dbReference>
<dbReference type="CDD" id="cd03127">
    <property type="entry name" value="tetraspanin_LEL"/>
    <property type="match status" value="1"/>
</dbReference>
<evidence type="ECO:0000256" key="3">
    <source>
        <dbReference type="ARBA" id="ARBA00022692"/>
    </source>
</evidence>
<keyword evidence="3 6" id="KW-0812">Transmembrane</keyword>
<protein>
    <recommendedName>
        <fullName evidence="6">Tetraspanin</fullName>
    </recommendedName>
</protein>
<evidence type="ECO:0000313" key="8">
    <source>
        <dbReference type="Proteomes" id="UP000005408"/>
    </source>
</evidence>
<accession>A0A8W8NH91</accession>
<feature type="transmembrane region" description="Helical" evidence="6">
    <location>
        <begin position="89"/>
        <end position="113"/>
    </location>
</feature>
<dbReference type="InterPro" id="IPR000301">
    <property type="entry name" value="Tetraspanin_animals"/>
</dbReference>
<dbReference type="EnsemblMetazoa" id="G5817.1">
    <property type="protein sequence ID" value="G5817.1:cds"/>
    <property type="gene ID" value="G5817"/>
</dbReference>
<organism evidence="7 8">
    <name type="scientific">Magallana gigas</name>
    <name type="common">Pacific oyster</name>
    <name type="synonym">Crassostrea gigas</name>
    <dbReference type="NCBI Taxonomy" id="29159"/>
    <lineage>
        <taxon>Eukaryota</taxon>
        <taxon>Metazoa</taxon>
        <taxon>Spiralia</taxon>
        <taxon>Lophotrochozoa</taxon>
        <taxon>Mollusca</taxon>
        <taxon>Bivalvia</taxon>
        <taxon>Autobranchia</taxon>
        <taxon>Pteriomorphia</taxon>
        <taxon>Ostreida</taxon>
        <taxon>Ostreoidea</taxon>
        <taxon>Ostreidae</taxon>
        <taxon>Magallana</taxon>
    </lineage>
</organism>
<feature type="transmembrane region" description="Helical" evidence="6">
    <location>
        <begin position="228"/>
        <end position="252"/>
    </location>
</feature>
<dbReference type="InterPro" id="IPR018499">
    <property type="entry name" value="Tetraspanin/Peripherin"/>
</dbReference>
<dbReference type="PRINTS" id="PR00259">
    <property type="entry name" value="TMFOUR"/>
</dbReference>
<sequence length="259" mass="28944">MAGCCNSIARCLLILFNILFWLSGAALLGLGIWFKVDKNINSYLDVIEVDTEDPYFDYAVYVLIAFGAFVFLVGFCGCCGAVRESKCLLGFYIFFLMIIIGGEIAAAVFGFLYKDKVETKVNDLLMETMEKYKTSKNVRNAWDFVQIELDCCGSDSPETWKNLSIKYNAQTVRFPSTCCVLTDKTKAIDDLDSAMPKNATACFNATVGYYHSKGCKDGLKDLIMEYNWIIFGVAIGIAFLEVIGIVFAFCVCREINKDD</sequence>